<evidence type="ECO:0000313" key="3">
    <source>
        <dbReference type="Proteomes" id="UP001358417"/>
    </source>
</evidence>
<dbReference type="GO" id="GO:0005737">
    <property type="term" value="C:cytoplasm"/>
    <property type="evidence" value="ECO:0007669"/>
    <property type="project" value="TreeGrafter"/>
</dbReference>
<protein>
    <recommendedName>
        <fullName evidence="1">NAD-dependent epimerase/dehydratase domain-containing protein</fullName>
    </recommendedName>
</protein>
<dbReference type="AlphaFoldDB" id="A0AAV9NBP1"/>
<accession>A0AAV9NBP1</accession>
<dbReference type="GeneID" id="89970337"/>
<dbReference type="InterPro" id="IPR036291">
    <property type="entry name" value="NAD(P)-bd_dom_sf"/>
</dbReference>
<reference evidence="2 3" key="1">
    <citation type="submission" date="2023-08" db="EMBL/GenBank/DDBJ databases">
        <title>Black Yeasts Isolated from many extreme environments.</title>
        <authorList>
            <person name="Coleine C."/>
            <person name="Stajich J.E."/>
            <person name="Selbmann L."/>
        </authorList>
    </citation>
    <scope>NUCLEOTIDE SEQUENCE [LARGE SCALE GENOMIC DNA]</scope>
    <source>
        <strain evidence="2 3">CCFEE 5792</strain>
    </source>
</reference>
<name>A0AAV9NBP1_9EURO</name>
<dbReference type="GO" id="GO:0004029">
    <property type="term" value="F:aldehyde dehydrogenase (NAD+) activity"/>
    <property type="evidence" value="ECO:0007669"/>
    <property type="project" value="TreeGrafter"/>
</dbReference>
<dbReference type="RefSeq" id="XP_064706593.1">
    <property type="nucleotide sequence ID" value="XM_064845739.1"/>
</dbReference>
<gene>
    <name evidence="2" type="ORF">LTR84_002125</name>
</gene>
<dbReference type="EMBL" id="JAVRRD010000012">
    <property type="protein sequence ID" value="KAK5053151.1"/>
    <property type="molecule type" value="Genomic_DNA"/>
</dbReference>
<proteinExistence type="predicted"/>
<sequence length="346" mass="37928">MAPSGKNVFLIGPGFIGREVLDLLLAEGYSVTTLTRRESYAKELEQSGAKTVAGNLDDSGIITQHTIASDIVIHTATADHLPSVQAVIEGVDRRARDNKKTIFIHTSGTSLLSDDSKGQYKGDKIFPDDDQDTLDALPDSASHRMIDLAILQARHRLSPNAKMAIMTPPLIYGVNPKYKRLSIQLPTLTRFAIKHGYAGHVGKGASVWSVIHVLDLARGYIALLHWLEKASADEVLKTPYIFCENGSEIAWREPVVAIGKALHAAGRIQSPETKEIPETDFVDLFDKGTAWVVASNSRSRARKLRELGWEPKEKGVLESLVEDEIPIILKETGQFNGYKGPVVSTT</sequence>
<evidence type="ECO:0000313" key="2">
    <source>
        <dbReference type="EMBL" id="KAK5053151.1"/>
    </source>
</evidence>
<dbReference type="PANTHER" id="PTHR48079:SF6">
    <property type="entry name" value="NAD(P)-BINDING DOMAIN-CONTAINING PROTEIN-RELATED"/>
    <property type="match status" value="1"/>
</dbReference>
<dbReference type="SUPFAM" id="SSF51735">
    <property type="entry name" value="NAD(P)-binding Rossmann-fold domains"/>
    <property type="match status" value="1"/>
</dbReference>
<comment type="caution">
    <text evidence="2">The sequence shown here is derived from an EMBL/GenBank/DDBJ whole genome shotgun (WGS) entry which is preliminary data.</text>
</comment>
<dbReference type="Gene3D" id="3.40.50.720">
    <property type="entry name" value="NAD(P)-binding Rossmann-like Domain"/>
    <property type="match status" value="1"/>
</dbReference>
<keyword evidence="3" id="KW-1185">Reference proteome</keyword>
<dbReference type="Proteomes" id="UP001358417">
    <property type="component" value="Unassembled WGS sequence"/>
</dbReference>
<dbReference type="PANTHER" id="PTHR48079">
    <property type="entry name" value="PROTEIN YEEZ"/>
    <property type="match status" value="1"/>
</dbReference>
<dbReference type="InterPro" id="IPR001509">
    <property type="entry name" value="Epimerase_deHydtase"/>
</dbReference>
<dbReference type="InterPro" id="IPR051783">
    <property type="entry name" value="NAD(P)-dependent_oxidoreduct"/>
</dbReference>
<dbReference type="Pfam" id="PF01370">
    <property type="entry name" value="Epimerase"/>
    <property type="match status" value="1"/>
</dbReference>
<evidence type="ECO:0000259" key="1">
    <source>
        <dbReference type="Pfam" id="PF01370"/>
    </source>
</evidence>
<feature type="domain" description="NAD-dependent epimerase/dehydratase" evidence="1">
    <location>
        <begin position="14"/>
        <end position="229"/>
    </location>
</feature>
<organism evidence="2 3">
    <name type="scientific">Exophiala bonariae</name>
    <dbReference type="NCBI Taxonomy" id="1690606"/>
    <lineage>
        <taxon>Eukaryota</taxon>
        <taxon>Fungi</taxon>
        <taxon>Dikarya</taxon>
        <taxon>Ascomycota</taxon>
        <taxon>Pezizomycotina</taxon>
        <taxon>Eurotiomycetes</taxon>
        <taxon>Chaetothyriomycetidae</taxon>
        <taxon>Chaetothyriales</taxon>
        <taxon>Herpotrichiellaceae</taxon>
        <taxon>Exophiala</taxon>
    </lineage>
</organism>